<evidence type="ECO:0000256" key="1">
    <source>
        <dbReference type="SAM" id="Phobius"/>
    </source>
</evidence>
<name>A0A4D7JRI2_9BACT</name>
<organism evidence="2 3">
    <name type="scientific">Mangrovivirga cuniculi</name>
    <dbReference type="NCBI Taxonomy" id="2715131"/>
    <lineage>
        <taxon>Bacteria</taxon>
        <taxon>Pseudomonadati</taxon>
        <taxon>Bacteroidota</taxon>
        <taxon>Cytophagia</taxon>
        <taxon>Cytophagales</taxon>
        <taxon>Mangrovivirgaceae</taxon>
        <taxon>Mangrovivirga</taxon>
    </lineage>
</organism>
<keyword evidence="1" id="KW-0812">Transmembrane</keyword>
<keyword evidence="1" id="KW-0472">Membrane</keyword>
<evidence type="ECO:0000313" key="3">
    <source>
        <dbReference type="Proteomes" id="UP000298616"/>
    </source>
</evidence>
<evidence type="ECO:0008006" key="4">
    <source>
        <dbReference type="Google" id="ProtNLM"/>
    </source>
</evidence>
<dbReference type="KEGG" id="fpf:DCC35_11590"/>
<dbReference type="Proteomes" id="UP000298616">
    <property type="component" value="Chromosome"/>
</dbReference>
<feature type="transmembrane region" description="Helical" evidence="1">
    <location>
        <begin position="7"/>
        <end position="24"/>
    </location>
</feature>
<gene>
    <name evidence="2" type="ORF">DCC35_11590</name>
</gene>
<feature type="transmembrane region" description="Helical" evidence="1">
    <location>
        <begin position="76"/>
        <end position="97"/>
    </location>
</feature>
<dbReference type="AlphaFoldDB" id="A0A4D7JRI2"/>
<sequence>MSKTRFFYFYIFFTSICIISIQAQDSLSLDQKDLEQVSKGVDYKFQEKEVEKDEDSSGDIDFDPGVGSWFNNAGPVFKVALIIIGIGVILSLLIWLVNNSGKSNLKNNQAVTILSDEEITEKTMILDFDQLIKQAEDEGKYAYSLRLFYQWIIRILAENGYIVWKKDKTNHQFLNELEDQDIKSDFRKITLIFEKYWYGEYPIDVNKYLEEKGKFNNLLRELNERQPG</sequence>
<dbReference type="EMBL" id="CP028923">
    <property type="protein sequence ID" value="QCK15342.1"/>
    <property type="molecule type" value="Genomic_DNA"/>
</dbReference>
<evidence type="ECO:0000313" key="2">
    <source>
        <dbReference type="EMBL" id="QCK15342.1"/>
    </source>
</evidence>
<keyword evidence="1" id="KW-1133">Transmembrane helix</keyword>
<accession>A0A4D7JRI2</accession>
<protein>
    <recommendedName>
        <fullName evidence="4">DUF4129 domain-containing protein</fullName>
    </recommendedName>
</protein>
<reference evidence="2 3" key="1">
    <citation type="submission" date="2018-04" db="EMBL/GenBank/DDBJ databases">
        <title>Complete genome uncultured novel isolate.</title>
        <authorList>
            <person name="Merlino G."/>
        </authorList>
    </citation>
    <scope>NUCLEOTIDE SEQUENCE [LARGE SCALE GENOMIC DNA]</scope>
    <source>
        <strain evidence="3">R1DC9</strain>
    </source>
</reference>
<keyword evidence="3" id="KW-1185">Reference proteome</keyword>
<proteinExistence type="predicted"/>